<dbReference type="AlphaFoldDB" id="A0A6H5GYX7"/>
<gene>
    <name evidence="1" type="ORF">NTEN_LOCUS13797</name>
</gene>
<dbReference type="Proteomes" id="UP000479000">
    <property type="component" value="Unassembled WGS sequence"/>
</dbReference>
<accession>A0A6H5GYX7</accession>
<organism evidence="1 2">
    <name type="scientific">Nesidiocoris tenuis</name>
    <dbReference type="NCBI Taxonomy" id="355587"/>
    <lineage>
        <taxon>Eukaryota</taxon>
        <taxon>Metazoa</taxon>
        <taxon>Ecdysozoa</taxon>
        <taxon>Arthropoda</taxon>
        <taxon>Hexapoda</taxon>
        <taxon>Insecta</taxon>
        <taxon>Pterygota</taxon>
        <taxon>Neoptera</taxon>
        <taxon>Paraneoptera</taxon>
        <taxon>Hemiptera</taxon>
        <taxon>Heteroptera</taxon>
        <taxon>Panheteroptera</taxon>
        <taxon>Cimicomorpha</taxon>
        <taxon>Miridae</taxon>
        <taxon>Dicyphina</taxon>
        <taxon>Nesidiocoris</taxon>
    </lineage>
</organism>
<evidence type="ECO:0000313" key="2">
    <source>
        <dbReference type="Proteomes" id="UP000479000"/>
    </source>
</evidence>
<name>A0A6H5GYX7_9HEMI</name>
<protein>
    <submittedName>
        <fullName evidence="1">Uncharacterized protein</fullName>
    </submittedName>
</protein>
<sequence length="288" mass="32307">MSSICWTSRSNCLATMVFRLLRPPLPHRLPQSPLGALAIPAVGQRPMSSRSHHLPRTCLLLPPDPPPRRIIRAADSWFESSKKKKYSHTFGQKTLNCDSVGEPVQKNVQVSLNVFYLRTTAWQRIHQDPFPLILTTWKTSSSSVPILDFRTITILPFTLSTANGNSILKRLRICVKHGVDQNGDPVLFCFHFHDRCSMEAIDCSSSSKSIDFIMAQRRMFDCQSSSVRRPPPCAARPPRRPISVLPLASVDSPRSAASLVTAPAVASRPRRSPARIRCRIFETGRERS</sequence>
<dbReference type="EMBL" id="CADCXU010020484">
    <property type="protein sequence ID" value="CAB0008551.1"/>
    <property type="molecule type" value="Genomic_DNA"/>
</dbReference>
<keyword evidence="2" id="KW-1185">Reference proteome</keyword>
<evidence type="ECO:0000313" key="1">
    <source>
        <dbReference type="EMBL" id="CAB0008551.1"/>
    </source>
</evidence>
<reference evidence="1 2" key="1">
    <citation type="submission" date="2020-02" db="EMBL/GenBank/DDBJ databases">
        <authorList>
            <person name="Ferguson B K."/>
        </authorList>
    </citation>
    <scope>NUCLEOTIDE SEQUENCE [LARGE SCALE GENOMIC DNA]</scope>
</reference>
<proteinExistence type="predicted"/>